<evidence type="ECO:0000256" key="4">
    <source>
        <dbReference type="ARBA" id="ARBA00022448"/>
    </source>
</evidence>
<evidence type="ECO:0000256" key="6">
    <source>
        <dbReference type="ARBA" id="ARBA00022723"/>
    </source>
</evidence>
<evidence type="ECO:0000256" key="11">
    <source>
        <dbReference type="RuleBase" id="RU365065"/>
    </source>
</evidence>
<evidence type="ECO:0000256" key="10">
    <source>
        <dbReference type="ARBA" id="ARBA00023211"/>
    </source>
</evidence>
<dbReference type="Gene3D" id="3.90.230.10">
    <property type="entry name" value="Creatinase/methionine aminopeptidase superfamily"/>
    <property type="match status" value="1"/>
</dbReference>
<evidence type="ECO:0000256" key="5">
    <source>
        <dbReference type="ARBA" id="ARBA00022692"/>
    </source>
</evidence>
<comment type="caution">
    <text evidence="11">Lacks conserved residue(s) required for the propagation of feature annotation.</text>
</comment>
<evidence type="ECO:0000256" key="9">
    <source>
        <dbReference type="ARBA" id="ARBA00023136"/>
    </source>
</evidence>
<keyword evidence="11" id="KW-0406">Ion transport</keyword>
<dbReference type="Pfam" id="PF05195">
    <property type="entry name" value="AMP_N"/>
    <property type="match status" value="2"/>
</dbReference>
<evidence type="ECO:0000256" key="7">
    <source>
        <dbReference type="ARBA" id="ARBA00022801"/>
    </source>
</evidence>
<dbReference type="InterPro" id="IPR000994">
    <property type="entry name" value="Pept_M24"/>
</dbReference>
<dbReference type="Pfam" id="PF06963">
    <property type="entry name" value="FPN1"/>
    <property type="match status" value="1"/>
</dbReference>
<comment type="subcellular location">
    <subcellularLocation>
        <location evidence="2 11">Membrane</location>
        <topology evidence="2 11">Multi-pass membrane protein</topology>
    </subcellularLocation>
</comment>
<comment type="cofactor">
    <cofactor evidence="1">
        <name>Mn(2+)</name>
        <dbReference type="ChEBI" id="CHEBI:29035"/>
    </cofactor>
</comment>
<reference evidence="13" key="2">
    <citation type="submission" date="2023-02" db="EMBL/GenBank/DDBJ databases">
        <authorList>
            <person name="Swenson N.G."/>
            <person name="Wegrzyn J.L."/>
            <person name="Mcevoy S.L."/>
        </authorList>
    </citation>
    <scope>NUCLEOTIDE SEQUENCE</scope>
    <source>
        <strain evidence="13">91603</strain>
        <tissue evidence="13">Leaf</tissue>
    </source>
</reference>
<dbReference type="Pfam" id="PF00557">
    <property type="entry name" value="Peptidase_M24"/>
    <property type="match status" value="1"/>
</dbReference>
<dbReference type="EMBL" id="JAJSOW010000100">
    <property type="protein sequence ID" value="KAI9185756.1"/>
    <property type="molecule type" value="Genomic_DNA"/>
</dbReference>
<feature type="transmembrane region" description="Helical" evidence="11">
    <location>
        <begin position="66"/>
        <end position="90"/>
    </location>
</feature>
<feature type="domain" description="Aminopeptidase P N-terminal" evidence="12">
    <location>
        <begin position="302"/>
        <end position="436"/>
    </location>
</feature>
<evidence type="ECO:0000259" key="12">
    <source>
        <dbReference type="SMART" id="SM01011"/>
    </source>
</evidence>
<dbReference type="AlphaFoldDB" id="A0AAD5J4Z7"/>
<dbReference type="InterPro" id="IPR009716">
    <property type="entry name" value="Ferroportin-1"/>
</dbReference>
<keyword evidence="7" id="KW-0378">Hydrolase</keyword>
<dbReference type="PANTHER" id="PTHR43226">
    <property type="entry name" value="XAA-PRO AMINOPEPTIDASE 3"/>
    <property type="match status" value="1"/>
</dbReference>
<sequence>MKFDALLMQVLSRLGHMSYDVGAQILQTGIPSSKANLIGTTEISVASLVECAMLGVAIIANDVSHFGVLATLSLLSVVGAACIFGVVHFAQVNMELARIEANFNGLSPRFFQSYITKHFDEGRKEDHTWDRFSRRKQLLELLPENSVAILAAAPVKMMTDVPYTYQQDADYLYIIGSEQPGGLAVLSHEYGLCMSMPETSPHTDFKLASSHHPLNDKVAHECGFTSLSVRIVKTIRLRKLSMFVSYARNIVGVSVHFHPLKMAKSNLHRHNLSLKPLTQIPQSPFNQLGDMLMKEGDITPGIGAEEYISRRKRLLELLPENSVAILAAAPVKMMTDVVPYTYRRDADYLYITGCEQPGGLAVLSHECGLCMFMLETSPHDVNWKGPVAGVEAALETFKAEKAYPMRKIHEEELYDLMLQTNKECLKLCKPGANLLDTHHYSDSSTISYEHTLEPGVVITIELGFYIPSSFDGPERFRGIRIRIEDEVLITETGYEVLTRSMPKEIKHIESLLNNFSHGMGMVSCSNVKAATS</sequence>
<evidence type="ECO:0000313" key="14">
    <source>
        <dbReference type="Proteomes" id="UP001064489"/>
    </source>
</evidence>
<dbReference type="GO" id="GO:0030145">
    <property type="term" value="F:manganese ion binding"/>
    <property type="evidence" value="ECO:0007669"/>
    <property type="project" value="InterPro"/>
</dbReference>
<evidence type="ECO:0000256" key="1">
    <source>
        <dbReference type="ARBA" id="ARBA00001936"/>
    </source>
</evidence>
<gene>
    <name evidence="13" type="ORF">LWI28_010390</name>
</gene>
<dbReference type="InterPro" id="IPR036005">
    <property type="entry name" value="Creatinase/aminopeptidase-like"/>
</dbReference>
<feature type="transmembrane region" description="Helical" evidence="11">
    <location>
        <begin position="43"/>
        <end position="60"/>
    </location>
</feature>
<feature type="domain" description="Aminopeptidase P N-terminal" evidence="12">
    <location>
        <begin position="127"/>
        <end position="236"/>
    </location>
</feature>
<dbReference type="Proteomes" id="UP001064489">
    <property type="component" value="Chromosome 3"/>
</dbReference>
<name>A0AAD5J4Z7_ACENE</name>
<keyword evidence="10" id="KW-0464">Manganese</keyword>
<dbReference type="InterPro" id="IPR052433">
    <property type="entry name" value="X-Pro_dipept-like"/>
</dbReference>
<keyword evidence="14" id="KW-1185">Reference proteome</keyword>
<comment type="caution">
    <text evidence="13">The sequence shown here is derived from an EMBL/GenBank/DDBJ whole genome shotgun (WGS) entry which is preliminary data.</text>
</comment>
<comment type="similarity">
    <text evidence="3">Belongs to the peptidase M24B family.</text>
</comment>
<keyword evidence="5 11" id="KW-0812">Transmembrane</keyword>
<dbReference type="Gene3D" id="3.40.350.10">
    <property type="entry name" value="Creatinase/prolidase N-terminal domain"/>
    <property type="match status" value="2"/>
</dbReference>
<evidence type="ECO:0000256" key="2">
    <source>
        <dbReference type="ARBA" id="ARBA00004141"/>
    </source>
</evidence>
<evidence type="ECO:0000256" key="3">
    <source>
        <dbReference type="ARBA" id="ARBA00008766"/>
    </source>
</evidence>
<protein>
    <recommendedName>
        <fullName evidence="11">Solute carrier family 40 member</fullName>
    </recommendedName>
</protein>
<evidence type="ECO:0000313" key="13">
    <source>
        <dbReference type="EMBL" id="KAI9185756.1"/>
    </source>
</evidence>
<dbReference type="SMART" id="SM01011">
    <property type="entry name" value="AMP_N"/>
    <property type="match status" value="2"/>
</dbReference>
<dbReference type="InterPro" id="IPR029149">
    <property type="entry name" value="Creatin/AminoP/Spt16_N"/>
</dbReference>
<comment type="similarity">
    <text evidence="11">Belongs to the ferroportin (FP) (TC 2.A.100) family. SLC40A subfamily.</text>
</comment>
<dbReference type="GO" id="GO:0006508">
    <property type="term" value="P:proteolysis"/>
    <property type="evidence" value="ECO:0007669"/>
    <property type="project" value="TreeGrafter"/>
</dbReference>
<accession>A0AAD5J4Z7</accession>
<dbReference type="GO" id="GO:0070006">
    <property type="term" value="F:metalloaminopeptidase activity"/>
    <property type="evidence" value="ECO:0007669"/>
    <property type="project" value="InterPro"/>
</dbReference>
<dbReference type="SUPFAM" id="SSF53092">
    <property type="entry name" value="Creatinase/prolidase N-terminal domain"/>
    <property type="match status" value="2"/>
</dbReference>
<evidence type="ECO:0000256" key="8">
    <source>
        <dbReference type="ARBA" id="ARBA00022989"/>
    </source>
</evidence>
<dbReference type="InterPro" id="IPR007865">
    <property type="entry name" value="Aminopep_P_N"/>
</dbReference>
<dbReference type="SUPFAM" id="SSF55920">
    <property type="entry name" value="Creatinase/aminopeptidase"/>
    <property type="match status" value="1"/>
</dbReference>
<keyword evidence="8 11" id="KW-1133">Transmembrane helix</keyword>
<dbReference type="GO" id="GO:0005739">
    <property type="term" value="C:mitochondrion"/>
    <property type="evidence" value="ECO:0007669"/>
    <property type="project" value="TreeGrafter"/>
</dbReference>
<keyword evidence="4 11" id="KW-0813">Transport</keyword>
<comment type="function">
    <text evidence="11">May be involved in iron transport and iron homeostasis.</text>
</comment>
<organism evidence="13 14">
    <name type="scientific">Acer negundo</name>
    <name type="common">Box elder</name>
    <dbReference type="NCBI Taxonomy" id="4023"/>
    <lineage>
        <taxon>Eukaryota</taxon>
        <taxon>Viridiplantae</taxon>
        <taxon>Streptophyta</taxon>
        <taxon>Embryophyta</taxon>
        <taxon>Tracheophyta</taxon>
        <taxon>Spermatophyta</taxon>
        <taxon>Magnoliopsida</taxon>
        <taxon>eudicotyledons</taxon>
        <taxon>Gunneridae</taxon>
        <taxon>Pentapetalae</taxon>
        <taxon>rosids</taxon>
        <taxon>malvids</taxon>
        <taxon>Sapindales</taxon>
        <taxon>Sapindaceae</taxon>
        <taxon>Hippocastanoideae</taxon>
        <taxon>Acereae</taxon>
        <taxon>Acer</taxon>
    </lineage>
</organism>
<keyword evidence="6" id="KW-0479">Metal-binding</keyword>
<proteinExistence type="inferred from homology"/>
<dbReference type="GO" id="GO:0005381">
    <property type="term" value="F:iron ion transmembrane transporter activity"/>
    <property type="evidence" value="ECO:0007669"/>
    <property type="project" value="UniProtKB-UniRule"/>
</dbReference>
<keyword evidence="9 11" id="KW-0472">Membrane</keyword>
<dbReference type="GO" id="GO:0016020">
    <property type="term" value="C:membrane"/>
    <property type="evidence" value="ECO:0007669"/>
    <property type="project" value="UniProtKB-SubCell"/>
</dbReference>
<dbReference type="PANTHER" id="PTHR43226:SF4">
    <property type="entry name" value="XAA-PRO AMINOPEPTIDASE 3"/>
    <property type="match status" value="1"/>
</dbReference>
<reference evidence="13" key="1">
    <citation type="journal article" date="2022" name="Plant J.">
        <title>Strategies of tolerance reflected in two North American maple genomes.</title>
        <authorList>
            <person name="McEvoy S.L."/>
            <person name="Sezen U.U."/>
            <person name="Trouern-Trend A."/>
            <person name="McMahon S.M."/>
            <person name="Schaberg P.G."/>
            <person name="Yang J."/>
            <person name="Wegrzyn J.L."/>
            <person name="Swenson N.G."/>
        </authorList>
    </citation>
    <scope>NUCLEOTIDE SEQUENCE</scope>
    <source>
        <strain evidence="13">91603</strain>
    </source>
</reference>